<keyword evidence="1" id="KW-0732">Signal</keyword>
<organism evidence="3 4">
    <name type="scientific">Linnemannia elongata AG-77</name>
    <dbReference type="NCBI Taxonomy" id="1314771"/>
    <lineage>
        <taxon>Eukaryota</taxon>
        <taxon>Fungi</taxon>
        <taxon>Fungi incertae sedis</taxon>
        <taxon>Mucoromycota</taxon>
        <taxon>Mortierellomycotina</taxon>
        <taxon>Mortierellomycetes</taxon>
        <taxon>Mortierellales</taxon>
        <taxon>Mortierellaceae</taxon>
        <taxon>Linnemannia</taxon>
    </lineage>
</organism>
<dbReference type="SUPFAM" id="SSF55797">
    <property type="entry name" value="PR-1-like"/>
    <property type="match status" value="1"/>
</dbReference>
<protein>
    <submittedName>
        <fullName evidence="3">PR-1-like protein</fullName>
    </submittedName>
</protein>
<evidence type="ECO:0000313" key="3">
    <source>
        <dbReference type="EMBL" id="OAQ32765.1"/>
    </source>
</evidence>
<dbReference type="STRING" id="1314771.A0A197K5L1"/>
<dbReference type="SMART" id="SM00198">
    <property type="entry name" value="SCP"/>
    <property type="match status" value="1"/>
</dbReference>
<feature type="signal peptide" evidence="1">
    <location>
        <begin position="1"/>
        <end position="22"/>
    </location>
</feature>
<gene>
    <name evidence="3" type="ORF">K457DRAFT_69911</name>
</gene>
<name>A0A197K5L1_9FUNG</name>
<proteinExistence type="predicted"/>
<evidence type="ECO:0000313" key="4">
    <source>
        <dbReference type="Proteomes" id="UP000078512"/>
    </source>
</evidence>
<dbReference type="InterPro" id="IPR001283">
    <property type="entry name" value="CRISP-related"/>
</dbReference>
<dbReference type="EMBL" id="KV442023">
    <property type="protein sequence ID" value="OAQ32765.1"/>
    <property type="molecule type" value="Genomic_DNA"/>
</dbReference>
<dbReference type="PRINTS" id="PR00837">
    <property type="entry name" value="V5TPXLIKE"/>
</dbReference>
<dbReference type="InterPro" id="IPR035940">
    <property type="entry name" value="CAP_sf"/>
</dbReference>
<dbReference type="Pfam" id="PF00188">
    <property type="entry name" value="CAP"/>
    <property type="match status" value="1"/>
</dbReference>
<reference evidence="3 4" key="1">
    <citation type="submission" date="2016-05" db="EMBL/GenBank/DDBJ databases">
        <title>Genome sequencing reveals origins of a unique bacterial endosymbiosis in the earliest lineages of terrestrial Fungi.</title>
        <authorList>
            <consortium name="DOE Joint Genome Institute"/>
            <person name="Uehling J."/>
            <person name="Gryganskyi A."/>
            <person name="Hameed K."/>
            <person name="Tschaplinski T."/>
            <person name="Misztal P."/>
            <person name="Wu S."/>
            <person name="Desiro A."/>
            <person name="Vande Pol N."/>
            <person name="Du Z.-Y."/>
            <person name="Zienkiewicz A."/>
            <person name="Zienkiewicz K."/>
            <person name="Morin E."/>
            <person name="Tisserant E."/>
            <person name="Splivallo R."/>
            <person name="Hainaut M."/>
            <person name="Henrissat B."/>
            <person name="Ohm R."/>
            <person name="Kuo A."/>
            <person name="Yan J."/>
            <person name="Lipzen A."/>
            <person name="Nolan M."/>
            <person name="Labutti K."/>
            <person name="Barry K."/>
            <person name="Goldstein A."/>
            <person name="Labbe J."/>
            <person name="Schadt C."/>
            <person name="Tuskan G."/>
            <person name="Grigoriev I."/>
            <person name="Martin F."/>
            <person name="Vilgalys R."/>
            <person name="Bonito G."/>
        </authorList>
    </citation>
    <scope>NUCLEOTIDE SEQUENCE [LARGE SCALE GENOMIC DNA]</scope>
    <source>
        <strain evidence="3 4">AG-77</strain>
    </source>
</reference>
<feature type="domain" description="SCP" evidence="2">
    <location>
        <begin position="25"/>
        <end position="159"/>
    </location>
</feature>
<dbReference type="AlphaFoldDB" id="A0A197K5L1"/>
<dbReference type="InterPro" id="IPR014044">
    <property type="entry name" value="CAP_dom"/>
</dbReference>
<sequence length="170" mass="18274">MKIAVIFLVCLTYLTNLTPSEAGVIDQVTVITAMNTNRAKYGAKPVLWSASLVPGVTQYAQMCKFAHSDARARYGETLHAVGKPNVGIAEAINSWMVEASKYNYHTPGFSAATGDFTQIVWKSTTQVACAQAQCGAGTIFSQPSTFTVCRYTPPGNFPGQFPQNVGRLVA</sequence>
<accession>A0A197K5L1</accession>
<dbReference type="PANTHER" id="PTHR10334">
    <property type="entry name" value="CYSTEINE-RICH SECRETORY PROTEIN-RELATED"/>
    <property type="match status" value="1"/>
</dbReference>
<evidence type="ECO:0000256" key="1">
    <source>
        <dbReference type="SAM" id="SignalP"/>
    </source>
</evidence>
<dbReference type="Proteomes" id="UP000078512">
    <property type="component" value="Unassembled WGS sequence"/>
</dbReference>
<evidence type="ECO:0000259" key="2">
    <source>
        <dbReference type="SMART" id="SM00198"/>
    </source>
</evidence>
<keyword evidence="4" id="KW-1185">Reference proteome</keyword>
<dbReference type="Gene3D" id="3.40.33.10">
    <property type="entry name" value="CAP"/>
    <property type="match status" value="1"/>
</dbReference>
<dbReference type="OrthoDB" id="337038at2759"/>
<feature type="chain" id="PRO_5008276592" evidence="1">
    <location>
        <begin position="23"/>
        <end position="170"/>
    </location>
</feature>